<dbReference type="AlphaFoldDB" id="A0A132MH30"/>
<evidence type="ECO:0000313" key="2">
    <source>
        <dbReference type="EMBL" id="OAR03401.1"/>
    </source>
</evidence>
<dbReference type="EMBL" id="PEBV01000008">
    <property type="protein sequence ID" value="PTQ53977.1"/>
    <property type="molecule type" value="Genomic_DNA"/>
</dbReference>
<dbReference type="Proteomes" id="UP000244180">
    <property type="component" value="Unassembled WGS sequence"/>
</dbReference>
<sequence length="105" mass="11371">MAVAYAHAVRYIGRPVWVLTKDGRRLHGIVHHVTPTHLYLRPFAPAPVGPVVRPMGTEGRTDVVPLGAASGLTTVDETQWGWGPYTAAVIALPLFVLLALGLLWI</sequence>
<keyword evidence="1" id="KW-1133">Transmembrane helix</keyword>
<reference evidence="2 4" key="1">
    <citation type="submission" date="2015-09" db="EMBL/GenBank/DDBJ databases">
        <title>Draft genome sequence of Hydrogenibacillus schlegelii DSM 2000.</title>
        <authorList>
            <person name="Hemp J."/>
        </authorList>
    </citation>
    <scope>NUCLEOTIDE SEQUENCE [LARGE SCALE GENOMIC DNA]</scope>
    <source>
        <strain evidence="2 4">MA 48</strain>
    </source>
</reference>
<accession>A0A132MH30</accession>
<evidence type="ECO:0000313" key="4">
    <source>
        <dbReference type="Proteomes" id="UP000243024"/>
    </source>
</evidence>
<keyword evidence="4" id="KW-1185">Reference proteome</keyword>
<protein>
    <submittedName>
        <fullName evidence="2">Uncharacterized protein</fullName>
    </submittedName>
</protein>
<proteinExistence type="predicted"/>
<dbReference type="OrthoDB" id="2991597at2"/>
<dbReference type="CDD" id="cd00600">
    <property type="entry name" value="Sm_like"/>
    <property type="match status" value="1"/>
</dbReference>
<name>A0A132MH30_HYDSH</name>
<reference evidence="3 5" key="2">
    <citation type="submission" date="2017-08" db="EMBL/GenBank/DDBJ databases">
        <title>Burning lignite coal seam in the remote Altai Mountains harbors a hydrogen-driven thermophilic microbial community.</title>
        <authorList>
            <person name="Kadnikov V.V."/>
            <person name="Mardanov A.V."/>
            <person name="Ivasenko D."/>
            <person name="Beletsky A.V."/>
            <person name="Karnachuk O.V."/>
            <person name="Ravin N.V."/>
        </authorList>
    </citation>
    <scope>NUCLEOTIDE SEQUENCE [LARGE SCALE GENOMIC DNA]</scope>
    <source>
        <strain evidence="3">AL33</strain>
    </source>
</reference>
<dbReference type="Proteomes" id="UP000243024">
    <property type="component" value="Unassembled WGS sequence"/>
</dbReference>
<dbReference type="EMBL" id="JXBB01000060">
    <property type="protein sequence ID" value="OAR03401.1"/>
    <property type="molecule type" value="Genomic_DNA"/>
</dbReference>
<evidence type="ECO:0000256" key="1">
    <source>
        <dbReference type="SAM" id="Phobius"/>
    </source>
</evidence>
<feature type="transmembrane region" description="Helical" evidence="1">
    <location>
        <begin position="82"/>
        <end position="104"/>
    </location>
</feature>
<comment type="caution">
    <text evidence="2">The sequence shown here is derived from an EMBL/GenBank/DDBJ whole genome shotgun (WGS) entry which is preliminary data.</text>
</comment>
<organism evidence="2 4">
    <name type="scientific">Hydrogenibacillus schlegelii</name>
    <name type="common">Bacillus schlegelii</name>
    <dbReference type="NCBI Taxonomy" id="1484"/>
    <lineage>
        <taxon>Bacteria</taxon>
        <taxon>Bacillati</taxon>
        <taxon>Bacillota</taxon>
        <taxon>Bacilli</taxon>
        <taxon>Bacillales</taxon>
        <taxon>Bacillales Family X. Incertae Sedis</taxon>
        <taxon>Hydrogenibacillus</taxon>
    </lineage>
</organism>
<keyword evidence="1" id="KW-0472">Membrane</keyword>
<evidence type="ECO:0000313" key="3">
    <source>
        <dbReference type="EMBL" id="PTQ53977.1"/>
    </source>
</evidence>
<dbReference type="RefSeq" id="WP_066203107.1">
    <property type="nucleotide sequence ID" value="NZ_CBCSAS010000018.1"/>
</dbReference>
<evidence type="ECO:0000313" key="5">
    <source>
        <dbReference type="Proteomes" id="UP000244180"/>
    </source>
</evidence>
<keyword evidence="1" id="KW-0812">Transmembrane</keyword>
<gene>
    <name evidence="3" type="ORF">HSCHL_1130</name>
    <name evidence="2" type="ORF">SA87_01320</name>
</gene>